<dbReference type="EMBL" id="CACRZD030000009">
    <property type="protein sequence ID" value="CAA6665662.1"/>
    <property type="molecule type" value="Genomic_DNA"/>
</dbReference>
<evidence type="ECO:0000313" key="8">
    <source>
        <dbReference type="EMBL" id="CAA2626347.1"/>
    </source>
</evidence>
<comment type="similarity">
    <text evidence="6">Belongs to the MIP/aquaporin (TC 1.A.8) family.</text>
</comment>
<organism evidence="8">
    <name type="scientific">Spirodela intermedia</name>
    <name type="common">Intermediate duckweed</name>
    <dbReference type="NCBI Taxonomy" id="51605"/>
    <lineage>
        <taxon>Eukaryota</taxon>
        <taxon>Viridiplantae</taxon>
        <taxon>Streptophyta</taxon>
        <taxon>Embryophyta</taxon>
        <taxon>Tracheophyta</taxon>
        <taxon>Spermatophyta</taxon>
        <taxon>Magnoliopsida</taxon>
        <taxon>Liliopsida</taxon>
        <taxon>Araceae</taxon>
        <taxon>Lemnoideae</taxon>
        <taxon>Spirodela</taxon>
    </lineage>
</organism>
<gene>
    <name evidence="8" type="ORF">SI7747_09012051</name>
</gene>
<name>A0A7I8J8A3_SPIIN</name>
<dbReference type="Gene3D" id="1.20.1080.10">
    <property type="entry name" value="Glycerol uptake facilitator protein"/>
    <property type="match status" value="1"/>
</dbReference>
<accession>A0A7I8J8A3</accession>
<evidence type="ECO:0000313" key="9">
    <source>
        <dbReference type="Proteomes" id="UP001189122"/>
    </source>
</evidence>
<reference evidence="8 9" key="1">
    <citation type="submission" date="2019-12" db="EMBL/GenBank/DDBJ databases">
        <authorList>
            <person name="Scholz U."/>
            <person name="Mascher M."/>
            <person name="Fiebig A."/>
        </authorList>
    </citation>
    <scope>NUCLEOTIDE SEQUENCE</scope>
</reference>
<keyword evidence="9" id="KW-1185">Reference proteome</keyword>
<dbReference type="InterPro" id="IPR023271">
    <property type="entry name" value="Aquaporin-like"/>
</dbReference>
<dbReference type="AlphaFoldDB" id="A0A7I8J8A3"/>
<dbReference type="Proteomes" id="UP001189122">
    <property type="component" value="Unassembled WGS sequence"/>
</dbReference>
<dbReference type="GO" id="GO:0016020">
    <property type="term" value="C:membrane"/>
    <property type="evidence" value="ECO:0007669"/>
    <property type="project" value="UniProtKB-SubCell"/>
</dbReference>
<sequence>MDCPSTASVDGRRDFTSRWVGGPALMPLLKHQTDLSSLSLSLSSHLWDVLRRLRRLWISDCQPQQGTITFPGISIVWGLVVMVMVYSVGHISGAHFNPAVTIAFATCGRFPWREVPAYISAQVVGSTLASGTLWLLFGGKHEHFPGTIPQGSNVQSFALEFIITFYLMFIGELAGLAVGATVLINVLFAGWADLGASMNPARSLGPAIVGNRYEAIWVYVVGRLVGPWGSLGVQSRPLHRQAPEGDLQERLLSEEPREEHLSLRRHHLKLRRILCHPRCPASTHTDVFRFGNHTQKLALY</sequence>
<keyword evidence="3 6" id="KW-0812">Transmembrane</keyword>
<evidence type="ECO:0000256" key="6">
    <source>
        <dbReference type="RuleBase" id="RU000477"/>
    </source>
</evidence>
<dbReference type="SUPFAM" id="SSF81338">
    <property type="entry name" value="Aquaporin-like"/>
    <property type="match status" value="1"/>
</dbReference>
<dbReference type="InterPro" id="IPR022357">
    <property type="entry name" value="MIP_CS"/>
</dbReference>
<dbReference type="Pfam" id="PF00230">
    <property type="entry name" value="MIP"/>
    <property type="match status" value="1"/>
</dbReference>
<keyword evidence="5 7" id="KW-0472">Membrane</keyword>
<dbReference type="PROSITE" id="PS00221">
    <property type="entry name" value="MIP"/>
    <property type="match status" value="1"/>
</dbReference>
<dbReference type="EMBL" id="LR743596">
    <property type="protein sequence ID" value="CAA2626347.1"/>
    <property type="molecule type" value="Genomic_DNA"/>
</dbReference>
<feature type="transmembrane region" description="Helical" evidence="7">
    <location>
        <begin position="117"/>
        <end position="137"/>
    </location>
</feature>
<keyword evidence="2 6" id="KW-0813">Transport</keyword>
<evidence type="ECO:0000256" key="4">
    <source>
        <dbReference type="ARBA" id="ARBA00022989"/>
    </source>
</evidence>
<dbReference type="GO" id="GO:0015267">
    <property type="term" value="F:channel activity"/>
    <property type="evidence" value="ECO:0007669"/>
    <property type="project" value="InterPro"/>
</dbReference>
<dbReference type="PANTHER" id="PTHR45724:SF13">
    <property type="entry name" value="AQUAPORIN NIP1-1-RELATED"/>
    <property type="match status" value="1"/>
</dbReference>
<protein>
    <submittedName>
        <fullName evidence="8">Uncharacterized protein</fullName>
    </submittedName>
</protein>
<dbReference type="InterPro" id="IPR034294">
    <property type="entry name" value="Aquaporin_transptr"/>
</dbReference>
<evidence type="ECO:0000256" key="7">
    <source>
        <dbReference type="SAM" id="Phobius"/>
    </source>
</evidence>
<evidence type="ECO:0000256" key="5">
    <source>
        <dbReference type="ARBA" id="ARBA00023136"/>
    </source>
</evidence>
<dbReference type="PANTHER" id="PTHR45724">
    <property type="entry name" value="AQUAPORIN NIP2-1"/>
    <property type="match status" value="1"/>
</dbReference>
<evidence type="ECO:0000256" key="2">
    <source>
        <dbReference type="ARBA" id="ARBA00022448"/>
    </source>
</evidence>
<evidence type="ECO:0000256" key="1">
    <source>
        <dbReference type="ARBA" id="ARBA00004141"/>
    </source>
</evidence>
<comment type="subcellular location">
    <subcellularLocation>
        <location evidence="1">Membrane</location>
        <topology evidence="1">Multi-pass membrane protein</topology>
    </subcellularLocation>
</comment>
<feature type="transmembrane region" description="Helical" evidence="7">
    <location>
        <begin position="75"/>
        <end position="96"/>
    </location>
</feature>
<keyword evidence="4 7" id="KW-1133">Transmembrane helix</keyword>
<proteinExistence type="inferred from homology"/>
<dbReference type="InterPro" id="IPR000425">
    <property type="entry name" value="MIP"/>
</dbReference>
<evidence type="ECO:0000256" key="3">
    <source>
        <dbReference type="ARBA" id="ARBA00022692"/>
    </source>
</evidence>
<dbReference type="PRINTS" id="PR00783">
    <property type="entry name" value="MINTRINSICP"/>
</dbReference>
<feature type="transmembrane region" description="Helical" evidence="7">
    <location>
        <begin position="157"/>
        <end position="188"/>
    </location>
</feature>